<comment type="caution">
    <text evidence="1">The sequence shown here is derived from an EMBL/GenBank/DDBJ whole genome shotgun (WGS) entry which is preliminary data.</text>
</comment>
<proteinExistence type="predicted"/>
<dbReference type="Proteomes" id="UP000499080">
    <property type="component" value="Unassembled WGS sequence"/>
</dbReference>
<evidence type="ECO:0000313" key="1">
    <source>
        <dbReference type="EMBL" id="GBN35404.1"/>
    </source>
</evidence>
<keyword evidence="2" id="KW-1185">Reference proteome</keyword>
<accession>A0A4Y2N9P6</accession>
<organism evidence="1 2">
    <name type="scientific">Araneus ventricosus</name>
    <name type="common">Orbweaver spider</name>
    <name type="synonym">Epeira ventricosa</name>
    <dbReference type="NCBI Taxonomy" id="182803"/>
    <lineage>
        <taxon>Eukaryota</taxon>
        <taxon>Metazoa</taxon>
        <taxon>Ecdysozoa</taxon>
        <taxon>Arthropoda</taxon>
        <taxon>Chelicerata</taxon>
        <taxon>Arachnida</taxon>
        <taxon>Araneae</taxon>
        <taxon>Araneomorphae</taxon>
        <taxon>Entelegynae</taxon>
        <taxon>Araneoidea</taxon>
        <taxon>Araneidae</taxon>
        <taxon>Araneus</taxon>
    </lineage>
</organism>
<dbReference type="EMBL" id="BGPR01008692">
    <property type="protein sequence ID" value="GBN35404.1"/>
    <property type="molecule type" value="Genomic_DNA"/>
</dbReference>
<gene>
    <name evidence="1" type="ORF">AVEN_35409_1</name>
</gene>
<reference evidence="1 2" key="1">
    <citation type="journal article" date="2019" name="Sci. Rep.">
        <title>Orb-weaving spider Araneus ventricosus genome elucidates the spidroin gene catalogue.</title>
        <authorList>
            <person name="Kono N."/>
            <person name="Nakamura H."/>
            <person name="Ohtoshi R."/>
            <person name="Moran D.A.P."/>
            <person name="Shinohara A."/>
            <person name="Yoshida Y."/>
            <person name="Fujiwara M."/>
            <person name="Mori M."/>
            <person name="Tomita M."/>
            <person name="Arakawa K."/>
        </authorList>
    </citation>
    <scope>NUCLEOTIDE SEQUENCE [LARGE SCALE GENOMIC DNA]</scope>
</reference>
<sequence>MVWYGPSVNVEDVSTTQCPECAYHSMFRVCTPLDVQNLHTIGYSTGCPECVQHWILHWMSRMCTILDTPLDVQNACLHPLDNKNVHSMSQSGTQMSEYT</sequence>
<protein>
    <submittedName>
        <fullName evidence="1">Uncharacterized protein</fullName>
    </submittedName>
</protein>
<evidence type="ECO:0000313" key="2">
    <source>
        <dbReference type="Proteomes" id="UP000499080"/>
    </source>
</evidence>
<dbReference type="AlphaFoldDB" id="A0A4Y2N9P6"/>
<name>A0A4Y2N9P6_ARAVE</name>